<evidence type="ECO:0008006" key="3">
    <source>
        <dbReference type="Google" id="ProtNLM"/>
    </source>
</evidence>
<dbReference type="EMBL" id="GL377664">
    <property type="protein sequence ID" value="EFJ09307.1"/>
    <property type="molecule type" value="Genomic_DNA"/>
</dbReference>
<gene>
    <name evidence="1" type="ORF">SELMODRAFT_428157</name>
</gene>
<keyword evidence="2" id="KW-1185">Reference proteome</keyword>
<evidence type="ECO:0000313" key="2">
    <source>
        <dbReference type="Proteomes" id="UP000001514"/>
    </source>
</evidence>
<dbReference type="GO" id="GO:0020037">
    <property type="term" value="F:heme binding"/>
    <property type="evidence" value="ECO:0007669"/>
    <property type="project" value="InterPro"/>
</dbReference>
<dbReference type="SUPFAM" id="SSF48264">
    <property type="entry name" value="Cytochrome P450"/>
    <property type="match status" value="1"/>
</dbReference>
<dbReference type="Pfam" id="PF00067">
    <property type="entry name" value="p450"/>
    <property type="match status" value="1"/>
</dbReference>
<evidence type="ECO:0000313" key="1">
    <source>
        <dbReference type="EMBL" id="EFJ09307.1"/>
    </source>
</evidence>
<dbReference type="HOGENOM" id="CLU_001570_26_6_1"/>
<dbReference type="PANTHER" id="PTHR24299">
    <property type="entry name" value="CYTOCHROME P450 FAMILY 1"/>
    <property type="match status" value="1"/>
</dbReference>
<sequence length="175" mass="20653">MEGLPLIGHLHLLGRILHLSFQTLSTKYGPIVFLRLGMVPAVVISSLELVKEVLKIQDANFALGPYLTMGEYNYNFRDIGFVLYCDYWKSMRKLCATELFTVKRIESFQAYVFHVVMQILMSKPFFEYREHEAEMSSKGKDFKHIVFEITEQMLQFHISEFVPAFMRRIDWKIQR</sequence>
<dbReference type="Proteomes" id="UP000001514">
    <property type="component" value="Unassembled WGS sequence"/>
</dbReference>
<dbReference type="PANTHER" id="PTHR24299:SF21">
    <property type="entry name" value="OS09G0441600 PROTEIN"/>
    <property type="match status" value="1"/>
</dbReference>
<dbReference type="InterPro" id="IPR001128">
    <property type="entry name" value="Cyt_P450"/>
</dbReference>
<protein>
    <recommendedName>
        <fullName evidence="3">Cytochrome P450</fullName>
    </recommendedName>
</protein>
<accession>D8T1X9</accession>
<dbReference type="Gene3D" id="1.10.630.10">
    <property type="entry name" value="Cytochrome P450"/>
    <property type="match status" value="1"/>
</dbReference>
<name>D8T1X9_SELML</name>
<proteinExistence type="predicted"/>
<organism evidence="2">
    <name type="scientific">Selaginella moellendorffii</name>
    <name type="common">Spikemoss</name>
    <dbReference type="NCBI Taxonomy" id="88036"/>
    <lineage>
        <taxon>Eukaryota</taxon>
        <taxon>Viridiplantae</taxon>
        <taxon>Streptophyta</taxon>
        <taxon>Embryophyta</taxon>
        <taxon>Tracheophyta</taxon>
        <taxon>Lycopodiopsida</taxon>
        <taxon>Selaginellales</taxon>
        <taxon>Selaginellaceae</taxon>
        <taxon>Selaginella</taxon>
    </lineage>
</organism>
<dbReference type="InterPro" id="IPR036396">
    <property type="entry name" value="Cyt_P450_sf"/>
</dbReference>
<reference evidence="1 2" key="1">
    <citation type="journal article" date="2011" name="Science">
        <title>The Selaginella genome identifies genetic changes associated with the evolution of vascular plants.</title>
        <authorList>
            <person name="Banks J.A."/>
            <person name="Nishiyama T."/>
            <person name="Hasebe M."/>
            <person name="Bowman J.L."/>
            <person name="Gribskov M."/>
            <person name="dePamphilis C."/>
            <person name="Albert V.A."/>
            <person name="Aono N."/>
            <person name="Aoyama T."/>
            <person name="Ambrose B.A."/>
            <person name="Ashton N.W."/>
            <person name="Axtell M.J."/>
            <person name="Barker E."/>
            <person name="Barker M.S."/>
            <person name="Bennetzen J.L."/>
            <person name="Bonawitz N.D."/>
            <person name="Chapple C."/>
            <person name="Cheng C."/>
            <person name="Correa L.G."/>
            <person name="Dacre M."/>
            <person name="DeBarry J."/>
            <person name="Dreyer I."/>
            <person name="Elias M."/>
            <person name="Engstrom E.M."/>
            <person name="Estelle M."/>
            <person name="Feng L."/>
            <person name="Finet C."/>
            <person name="Floyd S.K."/>
            <person name="Frommer W.B."/>
            <person name="Fujita T."/>
            <person name="Gramzow L."/>
            <person name="Gutensohn M."/>
            <person name="Harholt J."/>
            <person name="Hattori M."/>
            <person name="Heyl A."/>
            <person name="Hirai T."/>
            <person name="Hiwatashi Y."/>
            <person name="Ishikawa M."/>
            <person name="Iwata M."/>
            <person name="Karol K.G."/>
            <person name="Koehler B."/>
            <person name="Kolukisaoglu U."/>
            <person name="Kubo M."/>
            <person name="Kurata T."/>
            <person name="Lalonde S."/>
            <person name="Li K."/>
            <person name="Li Y."/>
            <person name="Litt A."/>
            <person name="Lyons E."/>
            <person name="Manning G."/>
            <person name="Maruyama T."/>
            <person name="Michael T.P."/>
            <person name="Mikami K."/>
            <person name="Miyazaki S."/>
            <person name="Morinaga S."/>
            <person name="Murata T."/>
            <person name="Mueller-Roeber B."/>
            <person name="Nelson D.R."/>
            <person name="Obara M."/>
            <person name="Oguri Y."/>
            <person name="Olmstead R.G."/>
            <person name="Onodera N."/>
            <person name="Petersen B.L."/>
            <person name="Pils B."/>
            <person name="Prigge M."/>
            <person name="Rensing S.A."/>
            <person name="Riano-Pachon D.M."/>
            <person name="Roberts A.W."/>
            <person name="Sato Y."/>
            <person name="Scheller H.V."/>
            <person name="Schulz B."/>
            <person name="Schulz C."/>
            <person name="Shakirov E.V."/>
            <person name="Shibagaki N."/>
            <person name="Shinohara N."/>
            <person name="Shippen D.E."/>
            <person name="Soerensen I."/>
            <person name="Sotooka R."/>
            <person name="Sugimoto N."/>
            <person name="Sugita M."/>
            <person name="Sumikawa N."/>
            <person name="Tanurdzic M."/>
            <person name="Theissen G."/>
            <person name="Ulvskov P."/>
            <person name="Wakazuki S."/>
            <person name="Weng J.K."/>
            <person name="Willats W.W."/>
            <person name="Wipf D."/>
            <person name="Wolf P.G."/>
            <person name="Yang L."/>
            <person name="Zimmer A.D."/>
            <person name="Zhu Q."/>
            <person name="Mitros T."/>
            <person name="Hellsten U."/>
            <person name="Loque D."/>
            <person name="Otillar R."/>
            <person name="Salamov A."/>
            <person name="Schmutz J."/>
            <person name="Shapiro H."/>
            <person name="Lindquist E."/>
            <person name="Lucas S."/>
            <person name="Rokhsar D."/>
            <person name="Grigoriev I.V."/>
        </authorList>
    </citation>
    <scope>NUCLEOTIDE SEQUENCE [LARGE SCALE GENOMIC DNA]</scope>
</reference>
<dbReference type="KEGG" id="smo:SELMODRAFT_428157"/>
<dbReference type="AlphaFoldDB" id="D8T1X9"/>
<dbReference type="Gramene" id="EFJ09307">
    <property type="protein sequence ID" value="EFJ09307"/>
    <property type="gene ID" value="SELMODRAFT_428157"/>
</dbReference>
<dbReference type="InParanoid" id="D8T1X9"/>
<dbReference type="eggNOG" id="KOG0156">
    <property type="taxonomic scope" value="Eukaryota"/>
</dbReference>
<dbReference type="GO" id="GO:0005506">
    <property type="term" value="F:iron ion binding"/>
    <property type="evidence" value="ECO:0007669"/>
    <property type="project" value="InterPro"/>
</dbReference>
<dbReference type="GO" id="GO:0016712">
    <property type="term" value="F:oxidoreductase activity, acting on paired donors, with incorporation or reduction of molecular oxygen, reduced flavin or flavoprotein as one donor, and incorporation of one atom of oxygen"/>
    <property type="evidence" value="ECO:0000318"/>
    <property type="project" value="GO_Central"/>
</dbReference>